<comment type="caution">
    <text evidence="1">The sequence shown here is derived from an EMBL/GenBank/DDBJ whole genome shotgun (WGS) entry which is preliminary data.</text>
</comment>
<protein>
    <submittedName>
        <fullName evidence="1">Uncharacterized protein</fullName>
    </submittedName>
</protein>
<organism evidence="1 2">
    <name type="scientific">Trametes cubensis</name>
    <dbReference type="NCBI Taxonomy" id="1111947"/>
    <lineage>
        <taxon>Eukaryota</taxon>
        <taxon>Fungi</taxon>
        <taxon>Dikarya</taxon>
        <taxon>Basidiomycota</taxon>
        <taxon>Agaricomycotina</taxon>
        <taxon>Agaricomycetes</taxon>
        <taxon>Polyporales</taxon>
        <taxon>Polyporaceae</taxon>
        <taxon>Trametes</taxon>
    </lineage>
</organism>
<evidence type="ECO:0000313" key="1">
    <source>
        <dbReference type="EMBL" id="KAJ8486830.1"/>
    </source>
</evidence>
<dbReference type="Proteomes" id="UP001215151">
    <property type="component" value="Unassembled WGS sequence"/>
</dbReference>
<dbReference type="AlphaFoldDB" id="A0AAD7TVJ8"/>
<gene>
    <name evidence="1" type="ORF">ONZ51_g4591</name>
</gene>
<reference evidence="1" key="1">
    <citation type="submission" date="2022-11" db="EMBL/GenBank/DDBJ databases">
        <title>Genome Sequence of Cubamyces cubensis.</title>
        <authorList>
            <person name="Buettner E."/>
        </authorList>
    </citation>
    <scope>NUCLEOTIDE SEQUENCE</scope>
    <source>
        <strain evidence="1">MPL-01</strain>
    </source>
</reference>
<sequence>MEVRGKLLRDTEERGSQYACYARRHQRVDRQLTREILPRRCEAGPESISRLCGSQGGQFNTEAIFAQTDSTAGAALKFNVVGSPSGAIGISVTSGSDALDVEFARKCIDAYTQGLMALVNPDRTVVTGSVTPRTSSGCV</sequence>
<name>A0AAD7TVJ8_9APHY</name>
<accession>A0AAD7TVJ8</accession>
<evidence type="ECO:0000313" key="2">
    <source>
        <dbReference type="Proteomes" id="UP001215151"/>
    </source>
</evidence>
<proteinExistence type="predicted"/>
<keyword evidence="2" id="KW-1185">Reference proteome</keyword>
<dbReference type="EMBL" id="JAPEVG010000090">
    <property type="protein sequence ID" value="KAJ8486830.1"/>
    <property type="molecule type" value="Genomic_DNA"/>
</dbReference>